<keyword evidence="3" id="KW-1185">Reference proteome</keyword>
<sequence>MNKRLMILFILVSAVFSLTACGTGIGGEAGNGAGGTNEHVVIDWVDFIKINDTQYTGLHSSVIADPSMIGEKIGEVEFKVADNVSNPQYQVKNGDAAFQDKGTEIFAVKNLPDFAAIKDSNEVNGYQLYQADKSETDISRSFKDVDKGKISKVEFYQEKSPGEPELLNQLTSQKDIQTLISLLDKGERRTDFAPNHSEGPVDRHQMVLYIDQPLVNTYSINYDHETWYWHPRDTEILPDKISEYITN</sequence>
<feature type="signal peptide" evidence="1">
    <location>
        <begin position="1"/>
        <end position="20"/>
    </location>
</feature>
<reference evidence="2 3" key="1">
    <citation type="journal article" date="2019" name="Int. J. Syst. Evol. Microbiol.">
        <title>The Global Catalogue of Microorganisms (GCM) 10K type strain sequencing project: providing services to taxonomists for standard genome sequencing and annotation.</title>
        <authorList>
            <consortium name="The Broad Institute Genomics Platform"/>
            <consortium name="The Broad Institute Genome Sequencing Center for Infectious Disease"/>
            <person name="Wu L."/>
            <person name="Ma J."/>
        </authorList>
    </citation>
    <scope>NUCLEOTIDE SEQUENCE [LARGE SCALE GENOMIC DNA]</scope>
    <source>
        <strain evidence="2 3">JCM 12389</strain>
    </source>
</reference>
<dbReference type="RefSeq" id="WP_343838365.1">
    <property type="nucleotide sequence ID" value="NZ_BAAADO010000002.1"/>
</dbReference>
<dbReference type="EMBL" id="BAAADO010000002">
    <property type="protein sequence ID" value="GAA0486784.1"/>
    <property type="molecule type" value="Genomic_DNA"/>
</dbReference>
<organism evidence="2 3">
    <name type="scientific">Salinibacillus aidingensis</name>
    <dbReference type="NCBI Taxonomy" id="237684"/>
    <lineage>
        <taxon>Bacteria</taxon>
        <taxon>Bacillati</taxon>
        <taxon>Bacillota</taxon>
        <taxon>Bacilli</taxon>
        <taxon>Bacillales</taxon>
        <taxon>Bacillaceae</taxon>
        <taxon>Salinibacillus</taxon>
    </lineage>
</organism>
<dbReference type="PROSITE" id="PS51257">
    <property type="entry name" value="PROKAR_LIPOPROTEIN"/>
    <property type="match status" value="1"/>
</dbReference>
<evidence type="ECO:0000313" key="2">
    <source>
        <dbReference type="EMBL" id="GAA0486784.1"/>
    </source>
</evidence>
<feature type="chain" id="PRO_5046572220" description="Lipoprotein" evidence="1">
    <location>
        <begin position="21"/>
        <end position="247"/>
    </location>
</feature>
<evidence type="ECO:0000313" key="3">
    <source>
        <dbReference type="Proteomes" id="UP001500880"/>
    </source>
</evidence>
<proteinExistence type="predicted"/>
<dbReference type="Proteomes" id="UP001500880">
    <property type="component" value="Unassembled WGS sequence"/>
</dbReference>
<gene>
    <name evidence="2" type="ORF">GCM10008986_10240</name>
</gene>
<protein>
    <recommendedName>
        <fullName evidence="4">Lipoprotein</fullName>
    </recommendedName>
</protein>
<evidence type="ECO:0000256" key="1">
    <source>
        <dbReference type="SAM" id="SignalP"/>
    </source>
</evidence>
<name>A0ABN1AZM2_9BACI</name>
<evidence type="ECO:0008006" key="4">
    <source>
        <dbReference type="Google" id="ProtNLM"/>
    </source>
</evidence>
<accession>A0ABN1AZM2</accession>
<keyword evidence="1" id="KW-0732">Signal</keyword>
<comment type="caution">
    <text evidence="2">The sequence shown here is derived from an EMBL/GenBank/DDBJ whole genome shotgun (WGS) entry which is preliminary data.</text>
</comment>